<keyword evidence="5 8" id="KW-0547">Nucleotide-binding</keyword>
<keyword evidence="9" id="KW-0472">Membrane</keyword>
<dbReference type="EMBL" id="QSQQ01000006">
    <property type="protein sequence ID" value="RGK48847.1"/>
    <property type="molecule type" value="Genomic_DNA"/>
</dbReference>
<dbReference type="CDD" id="cd01992">
    <property type="entry name" value="TilS_N"/>
    <property type="match status" value="1"/>
</dbReference>
<dbReference type="GO" id="GO:0006400">
    <property type="term" value="P:tRNA modification"/>
    <property type="evidence" value="ECO:0007669"/>
    <property type="project" value="UniProtKB-UniRule"/>
</dbReference>
<feature type="transmembrane region" description="Helical" evidence="9">
    <location>
        <begin position="21"/>
        <end position="38"/>
    </location>
</feature>
<dbReference type="Proteomes" id="UP000261208">
    <property type="component" value="Unassembled WGS sequence"/>
</dbReference>
<dbReference type="Proteomes" id="UP000260664">
    <property type="component" value="Unassembled WGS sequence"/>
</dbReference>
<dbReference type="EC" id="6.3.4.19" evidence="8"/>
<evidence type="ECO:0000256" key="9">
    <source>
        <dbReference type="SAM" id="Phobius"/>
    </source>
</evidence>
<comment type="caution">
    <text evidence="12">The sequence shown here is derived from an EMBL/GenBank/DDBJ whole genome shotgun (WGS) entry which is preliminary data.</text>
</comment>
<dbReference type="InterPro" id="IPR012795">
    <property type="entry name" value="tRNA_Ile_lys_synt_N"/>
</dbReference>
<evidence type="ECO:0000313" key="11">
    <source>
        <dbReference type="EMBL" id="RGI80952.1"/>
    </source>
</evidence>
<evidence type="ECO:0000313" key="16">
    <source>
        <dbReference type="Proteomes" id="UP000261208"/>
    </source>
</evidence>
<protein>
    <recommendedName>
        <fullName evidence="8">tRNA(Ile)-lysidine synthase</fullName>
        <ecNumber evidence="8">6.3.4.19</ecNumber>
    </recommendedName>
    <alternativeName>
        <fullName evidence="8">tRNA(Ile)-2-lysyl-cytidine synthase</fullName>
    </alternativeName>
    <alternativeName>
        <fullName evidence="8">tRNA(Ile)-lysidine synthetase</fullName>
    </alternativeName>
</protein>
<feature type="binding site" evidence="8">
    <location>
        <begin position="26"/>
        <end position="31"/>
    </location>
    <ligand>
        <name>ATP</name>
        <dbReference type="ChEBI" id="CHEBI:30616"/>
    </ligand>
</feature>
<dbReference type="NCBIfam" id="TIGR02433">
    <property type="entry name" value="lysidine_TilS_C"/>
    <property type="match status" value="1"/>
</dbReference>
<keyword evidence="2 8" id="KW-0963">Cytoplasm</keyword>
<dbReference type="Proteomes" id="UP000285642">
    <property type="component" value="Unassembled WGS sequence"/>
</dbReference>
<organism evidence="12 16">
    <name type="scientific">Dorea formicigenerans</name>
    <dbReference type="NCBI Taxonomy" id="39486"/>
    <lineage>
        <taxon>Bacteria</taxon>
        <taxon>Bacillati</taxon>
        <taxon>Bacillota</taxon>
        <taxon>Clostridia</taxon>
        <taxon>Lachnospirales</taxon>
        <taxon>Lachnospiraceae</taxon>
        <taxon>Dorea</taxon>
    </lineage>
</organism>
<evidence type="ECO:0000313" key="14">
    <source>
        <dbReference type="EMBL" id="RHA65276.1"/>
    </source>
</evidence>
<dbReference type="PANTHER" id="PTHR43033:SF1">
    <property type="entry name" value="TRNA(ILE)-LYSIDINE SYNTHASE-RELATED"/>
    <property type="match status" value="1"/>
</dbReference>
<comment type="catalytic activity">
    <reaction evidence="7 8">
        <text>cytidine(34) in tRNA(Ile2) + L-lysine + ATP = lysidine(34) in tRNA(Ile2) + AMP + diphosphate + H(+)</text>
        <dbReference type="Rhea" id="RHEA:43744"/>
        <dbReference type="Rhea" id="RHEA-COMP:10625"/>
        <dbReference type="Rhea" id="RHEA-COMP:10670"/>
        <dbReference type="ChEBI" id="CHEBI:15378"/>
        <dbReference type="ChEBI" id="CHEBI:30616"/>
        <dbReference type="ChEBI" id="CHEBI:32551"/>
        <dbReference type="ChEBI" id="CHEBI:33019"/>
        <dbReference type="ChEBI" id="CHEBI:82748"/>
        <dbReference type="ChEBI" id="CHEBI:83665"/>
        <dbReference type="ChEBI" id="CHEBI:456215"/>
        <dbReference type="EC" id="6.3.4.19"/>
    </reaction>
</comment>
<dbReference type="AlphaFoldDB" id="A0A3E4MGR4"/>
<evidence type="ECO:0000259" key="10">
    <source>
        <dbReference type="SMART" id="SM00977"/>
    </source>
</evidence>
<reference evidence="15 16" key="1">
    <citation type="submission" date="2018-08" db="EMBL/GenBank/DDBJ databases">
        <title>A genome reference for cultivated species of the human gut microbiota.</title>
        <authorList>
            <person name="Zou Y."/>
            <person name="Xue W."/>
            <person name="Luo G."/>
        </authorList>
    </citation>
    <scope>NUCLEOTIDE SEQUENCE [LARGE SCALE GENOMIC DNA]</scope>
    <source>
        <strain evidence="13 17">AF12-11</strain>
        <strain evidence="14 18">AM42-8</strain>
        <strain evidence="12 16">TF11-11</strain>
        <strain evidence="11 15">TM09-19AC</strain>
    </source>
</reference>
<evidence type="ECO:0000313" key="12">
    <source>
        <dbReference type="EMBL" id="RGK48847.1"/>
    </source>
</evidence>
<dbReference type="InterPro" id="IPR012094">
    <property type="entry name" value="tRNA_Ile_lys_synt"/>
</dbReference>
<comment type="similarity">
    <text evidence="8">Belongs to the tRNA(Ile)-lysidine synthase family.</text>
</comment>
<dbReference type="SMART" id="SM00977">
    <property type="entry name" value="TilS_C"/>
    <property type="match status" value="1"/>
</dbReference>
<evidence type="ECO:0000256" key="3">
    <source>
        <dbReference type="ARBA" id="ARBA00022598"/>
    </source>
</evidence>
<dbReference type="GO" id="GO:0005524">
    <property type="term" value="F:ATP binding"/>
    <property type="evidence" value="ECO:0007669"/>
    <property type="project" value="UniProtKB-UniRule"/>
</dbReference>
<evidence type="ECO:0000256" key="7">
    <source>
        <dbReference type="ARBA" id="ARBA00048539"/>
    </source>
</evidence>
<dbReference type="InterPro" id="IPR014729">
    <property type="entry name" value="Rossmann-like_a/b/a_fold"/>
</dbReference>
<dbReference type="Gene3D" id="3.30.465.60">
    <property type="match status" value="1"/>
</dbReference>
<comment type="subcellular location">
    <subcellularLocation>
        <location evidence="1 8">Cytoplasm</location>
    </subcellularLocation>
</comment>
<dbReference type="GO" id="GO:0032267">
    <property type="term" value="F:tRNA(Ile)-lysidine synthase activity"/>
    <property type="evidence" value="ECO:0007669"/>
    <property type="project" value="UniProtKB-EC"/>
</dbReference>
<evidence type="ECO:0000256" key="1">
    <source>
        <dbReference type="ARBA" id="ARBA00004496"/>
    </source>
</evidence>
<dbReference type="Proteomes" id="UP000266376">
    <property type="component" value="Unassembled WGS sequence"/>
</dbReference>
<dbReference type="EMBL" id="QSFS01000027">
    <property type="protein sequence ID" value="RHA65276.1"/>
    <property type="molecule type" value="Genomic_DNA"/>
</dbReference>
<dbReference type="Pfam" id="PF11734">
    <property type="entry name" value="TilS_C"/>
    <property type="match status" value="1"/>
</dbReference>
<dbReference type="RefSeq" id="WP_117495812.1">
    <property type="nucleotide sequence ID" value="NZ_QSFS01000027.1"/>
</dbReference>
<evidence type="ECO:0000256" key="6">
    <source>
        <dbReference type="ARBA" id="ARBA00022840"/>
    </source>
</evidence>
<evidence type="ECO:0000313" key="18">
    <source>
        <dbReference type="Proteomes" id="UP000285642"/>
    </source>
</evidence>
<dbReference type="SUPFAM" id="SSF56037">
    <property type="entry name" value="PheT/TilS domain"/>
    <property type="match status" value="1"/>
</dbReference>
<dbReference type="Gene3D" id="3.40.50.620">
    <property type="entry name" value="HUPs"/>
    <property type="match status" value="1"/>
</dbReference>
<dbReference type="HAMAP" id="MF_01161">
    <property type="entry name" value="tRNA_Ile_lys_synt"/>
    <property type="match status" value="1"/>
</dbReference>
<dbReference type="EMBL" id="QSOI01000025">
    <property type="protein sequence ID" value="RGI80952.1"/>
    <property type="molecule type" value="Genomic_DNA"/>
</dbReference>
<dbReference type="InterPro" id="IPR011063">
    <property type="entry name" value="TilS/TtcA_N"/>
</dbReference>
<comment type="function">
    <text evidence="8">Ligates lysine onto the cytidine present at position 34 of the AUA codon-specific tRNA(Ile) that contains the anticodon CAU, in an ATP-dependent manner. Cytidine is converted to lysidine, thus changing the amino acid specificity of the tRNA from methionine to isoleucine.</text>
</comment>
<dbReference type="Pfam" id="PF01171">
    <property type="entry name" value="ATP_bind_3"/>
    <property type="match status" value="2"/>
</dbReference>
<keyword evidence="3 8" id="KW-0436">Ligase</keyword>
<dbReference type="GO" id="GO:0005737">
    <property type="term" value="C:cytoplasm"/>
    <property type="evidence" value="ECO:0007669"/>
    <property type="project" value="UniProtKB-SubCell"/>
</dbReference>
<dbReference type="PANTHER" id="PTHR43033">
    <property type="entry name" value="TRNA(ILE)-LYSIDINE SYNTHASE-RELATED"/>
    <property type="match status" value="1"/>
</dbReference>
<proteinExistence type="inferred from homology"/>
<dbReference type="InterPro" id="IPR012796">
    <property type="entry name" value="Lysidine-tRNA-synth_C"/>
</dbReference>
<keyword evidence="9" id="KW-1133">Transmembrane helix</keyword>
<evidence type="ECO:0000256" key="4">
    <source>
        <dbReference type="ARBA" id="ARBA00022694"/>
    </source>
</evidence>
<evidence type="ECO:0000256" key="5">
    <source>
        <dbReference type="ARBA" id="ARBA00022741"/>
    </source>
</evidence>
<dbReference type="SUPFAM" id="SSF52402">
    <property type="entry name" value="Adenine nucleotide alpha hydrolases-like"/>
    <property type="match status" value="1"/>
</dbReference>
<name>A0A3E4MGR4_9FIRM</name>
<dbReference type="NCBIfam" id="TIGR02432">
    <property type="entry name" value="lysidine_TilS_N"/>
    <property type="match status" value="1"/>
</dbReference>
<evidence type="ECO:0000313" key="13">
    <source>
        <dbReference type="EMBL" id="RGW51115.1"/>
    </source>
</evidence>
<comment type="domain">
    <text evidence="8">The N-terminal region contains the highly conserved SGGXDS motif, predicted to be a P-loop motif involved in ATP binding.</text>
</comment>
<sequence length="516" mass="59304">MYQRVKAYVEEQHMLEKKDRVIVGVSGGADSVCLLFVLTKLRDERQKSGDGTLEITAVHVHHGLRGDSADADERYVRKICDAWNVPLVVYHKNIRELAKCWNMSEEEAGRKARREAFLEVRNQYSDVPCDNAQYGDIQFHHAECANGRQESAQGFGKIALAHHRNDEAETVLFHLCRGTDVRGLGGIAPVSGFWIRPLLNIGRNEIESYLEKVGISYCTDETNAENVYARNKLRNQVIPQLEEINEQAVWHISRTAQSVRELWSYVDMQIEEYKKKVLQIEPQSCRKETNLATGAISLILNKNEYDKVPVPLKSYVIHRIICEAAGHEKDISAVHVQAVEELLNRQVGRKIDLPYAVTASRIYGGVKFEKKPVISTKMIDPNHLNDENIENPEALFQFRIFERPPGMKAFPEKTYTKWFDYDIINNTVEIRHRQAGDVLAINKNGGTQRLKKYFINEKISQEEREKVWLVADGHDIMWVVGHRQSQRYQITESTKKILEIHFCKGENYGRDSKSIS</sequence>
<evidence type="ECO:0000256" key="2">
    <source>
        <dbReference type="ARBA" id="ARBA00022490"/>
    </source>
</evidence>
<feature type="domain" description="Lysidine-tRNA(Ile) synthetase C-terminal" evidence="10">
    <location>
        <begin position="428"/>
        <end position="500"/>
    </location>
</feature>
<dbReference type="EMBL" id="QSAJ01000034">
    <property type="protein sequence ID" value="RGW51115.1"/>
    <property type="molecule type" value="Genomic_DNA"/>
</dbReference>
<keyword evidence="4 8" id="KW-0819">tRNA processing</keyword>
<evidence type="ECO:0000313" key="15">
    <source>
        <dbReference type="Proteomes" id="UP000260664"/>
    </source>
</evidence>
<keyword evidence="9" id="KW-0812">Transmembrane</keyword>
<keyword evidence="6 8" id="KW-0067">ATP-binding</keyword>
<evidence type="ECO:0000256" key="8">
    <source>
        <dbReference type="HAMAP-Rule" id="MF_01161"/>
    </source>
</evidence>
<evidence type="ECO:0000313" key="17">
    <source>
        <dbReference type="Proteomes" id="UP000266376"/>
    </source>
</evidence>
<gene>
    <name evidence="8 12" type="primary">tilS</name>
    <name evidence="14" type="ORF">DW924_15615</name>
    <name evidence="13" type="ORF">DWV67_12445</name>
    <name evidence="12" type="ORF">DXD10_05925</name>
    <name evidence="11" type="ORF">DXD84_13735</name>
</gene>
<accession>A0A3E4MGR4</accession>